<dbReference type="InterPro" id="IPR029058">
    <property type="entry name" value="AB_hydrolase_fold"/>
</dbReference>
<feature type="region of interest" description="C-terminal hotdog fold" evidence="6">
    <location>
        <begin position="1447"/>
        <end position="1597"/>
    </location>
</feature>
<dbReference type="Gene3D" id="3.40.47.10">
    <property type="match status" value="1"/>
</dbReference>
<dbReference type="Gene3D" id="3.40.366.10">
    <property type="entry name" value="Malonyl-Coenzyme A Acyl Carrier Protein, domain 2"/>
    <property type="match status" value="3"/>
</dbReference>
<evidence type="ECO:0000256" key="5">
    <source>
        <dbReference type="ARBA" id="ARBA00023026"/>
    </source>
</evidence>
<dbReference type="InterPro" id="IPR001227">
    <property type="entry name" value="Ac_transferase_dom_sf"/>
</dbReference>
<dbReference type="PANTHER" id="PTHR43775:SF37">
    <property type="entry name" value="SI:DKEY-61P9.11"/>
    <property type="match status" value="1"/>
</dbReference>
<dbReference type="InterPro" id="IPR009081">
    <property type="entry name" value="PP-bd_ACP"/>
</dbReference>
<gene>
    <name evidence="11" type="primary">alb</name>
</gene>
<reference evidence="11" key="1">
    <citation type="submission" date="2010-05" db="EMBL/GenBank/DDBJ databases">
        <title>The alb gene of Volvariella volvacea.</title>
        <authorList>
            <person name="Lin N."/>
        </authorList>
    </citation>
    <scope>NUCLEOTIDE SEQUENCE</scope>
    <source>
        <strain evidence="11">V23</strain>
    </source>
</reference>
<feature type="active site" description="Proton acceptor; for dehydratase activity" evidence="6">
    <location>
        <position position="1325"/>
    </location>
</feature>
<dbReference type="InterPro" id="IPR014030">
    <property type="entry name" value="Ketoacyl_synth_N"/>
</dbReference>
<protein>
    <submittedName>
        <fullName evidence="11">Polyketide synthase</fullName>
    </submittedName>
</protein>
<dbReference type="SUPFAM" id="SSF53474">
    <property type="entry name" value="alpha/beta-Hydrolases"/>
    <property type="match status" value="1"/>
</dbReference>
<feature type="region of interest" description="N-terminal hotdog fold" evidence="6">
    <location>
        <begin position="1291"/>
        <end position="1422"/>
    </location>
</feature>
<evidence type="ECO:0000256" key="4">
    <source>
        <dbReference type="ARBA" id="ARBA00022679"/>
    </source>
</evidence>
<dbReference type="GO" id="GO:0004312">
    <property type="term" value="F:fatty acid synthase activity"/>
    <property type="evidence" value="ECO:0007669"/>
    <property type="project" value="TreeGrafter"/>
</dbReference>
<dbReference type="SUPFAM" id="SSF47336">
    <property type="entry name" value="ACP-like"/>
    <property type="match status" value="1"/>
</dbReference>
<keyword evidence="4" id="KW-0808">Transferase</keyword>
<dbReference type="InterPro" id="IPR036736">
    <property type="entry name" value="ACP-like_sf"/>
</dbReference>
<dbReference type="InterPro" id="IPR001031">
    <property type="entry name" value="Thioesterase"/>
</dbReference>
<dbReference type="EMBL" id="HM237364">
    <property type="protein sequence ID" value="AEF32750.1"/>
    <property type="molecule type" value="Genomic_DNA"/>
</dbReference>
<dbReference type="SMR" id="F8QXP0"/>
<dbReference type="InterPro" id="IPR020841">
    <property type="entry name" value="PKS_Beta-ketoAc_synthase_dom"/>
</dbReference>
<dbReference type="GO" id="GO:0044550">
    <property type="term" value="P:secondary metabolite biosynthetic process"/>
    <property type="evidence" value="ECO:0007669"/>
    <property type="project" value="TreeGrafter"/>
</dbReference>
<dbReference type="GO" id="GO:0006633">
    <property type="term" value="P:fatty acid biosynthetic process"/>
    <property type="evidence" value="ECO:0007669"/>
    <property type="project" value="InterPro"/>
</dbReference>
<dbReference type="InterPro" id="IPR032088">
    <property type="entry name" value="SAT"/>
</dbReference>
<dbReference type="InterPro" id="IPR014043">
    <property type="entry name" value="Acyl_transferase_dom"/>
</dbReference>
<evidence type="ECO:0000313" key="11">
    <source>
        <dbReference type="EMBL" id="AEF32750.1"/>
    </source>
</evidence>
<keyword evidence="5" id="KW-0843">Virulence</keyword>
<name>F8QXP0_9AGAR</name>
<feature type="domain" description="PKS/mFAS DH" evidence="10">
    <location>
        <begin position="1291"/>
        <end position="1597"/>
    </location>
</feature>
<dbReference type="InterPro" id="IPR014031">
    <property type="entry name" value="Ketoacyl_synth_C"/>
</dbReference>
<dbReference type="PANTHER" id="PTHR43775">
    <property type="entry name" value="FATTY ACID SYNTHASE"/>
    <property type="match status" value="1"/>
</dbReference>
<dbReference type="PROSITE" id="PS52004">
    <property type="entry name" value="KS3_2"/>
    <property type="match status" value="1"/>
</dbReference>
<dbReference type="Pfam" id="PF00698">
    <property type="entry name" value="Acyl_transf_1"/>
    <property type="match status" value="1"/>
</dbReference>
<evidence type="ECO:0000256" key="7">
    <source>
        <dbReference type="SAM" id="MobiDB-lite"/>
    </source>
</evidence>
<dbReference type="InterPro" id="IPR018201">
    <property type="entry name" value="Ketoacyl_synth_AS"/>
</dbReference>
<evidence type="ECO:0000259" key="10">
    <source>
        <dbReference type="PROSITE" id="PS52019"/>
    </source>
</evidence>
<evidence type="ECO:0000256" key="3">
    <source>
        <dbReference type="ARBA" id="ARBA00022553"/>
    </source>
</evidence>
<dbReference type="SMART" id="SM00827">
    <property type="entry name" value="PKS_AT"/>
    <property type="match status" value="1"/>
</dbReference>
<evidence type="ECO:0000259" key="8">
    <source>
        <dbReference type="PROSITE" id="PS50075"/>
    </source>
</evidence>
<dbReference type="Gene3D" id="3.30.70.3290">
    <property type="match status" value="1"/>
</dbReference>
<feature type="domain" description="Carrier" evidence="8">
    <location>
        <begin position="1629"/>
        <end position="1708"/>
    </location>
</feature>
<dbReference type="Gene3D" id="3.40.50.1820">
    <property type="entry name" value="alpha/beta hydrolase"/>
    <property type="match status" value="1"/>
</dbReference>
<evidence type="ECO:0000256" key="2">
    <source>
        <dbReference type="ARBA" id="ARBA00022450"/>
    </source>
</evidence>
<organism evidence="11">
    <name type="scientific">Volvariella volvacea</name>
    <dbReference type="NCBI Taxonomy" id="36659"/>
    <lineage>
        <taxon>Eukaryota</taxon>
        <taxon>Fungi</taxon>
        <taxon>Dikarya</taxon>
        <taxon>Basidiomycota</taxon>
        <taxon>Agaricomycotina</taxon>
        <taxon>Agaricomycetes</taxon>
        <taxon>Agaricomycetidae</taxon>
        <taxon>Agaricales</taxon>
        <taxon>Pluteineae</taxon>
        <taxon>Pluteaceae</taxon>
        <taxon>Volvariella</taxon>
    </lineage>
</organism>
<dbReference type="SUPFAM" id="SSF53901">
    <property type="entry name" value="Thiolase-like"/>
    <property type="match status" value="1"/>
</dbReference>
<proteinExistence type="predicted"/>
<feature type="compositionally biased region" description="Low complexity" evidence="7">
    <location>
        <begin position="1717"/>
        <end position="1731"/>
    </location>
</feature>
<dbReference type="InterPro" id="IPR016039">
    <property type="entry name" value="Thiolase-like"/>
</dbReference>
<dbReference type="InterPro" id="IPR006162">
    <property type="entry name" value="Ppantetheine_attach_site"/>
</dbReference>
<dbReference type="Gene3D" id="3.10.129.110">
    <property type="entry name" value="Polyketide synthase dehydratase"/>
    <property type="match status" value="1"/>
</dbReference>
<dbReference type="Pfam" id="PF02801">
    <property type="entry name" value="Ketoacyl-synt_C"/>
    <property type="match status" value="1"/>
</dbReference>
<dbReference type="PROSITE" id="PS00012">
    <property type="entry name" value="PHOSPHOPANTETHEINE"/>
    <property type="match status" value="1"/>
</dbReference>
<dbReference type="Pfam" id="PF22621">
    <property type="entry name" value="CurL-like_PKS_C"/>
    <property type="match status" value="1"/>
</dbReference>
<evidence type="ECO:0000256" key="1">
    <source>
        <dbReference type="ARBA" id="ARBA00005179"/>
    </source>
</evidence>
<dbReference type="InterPro" id="IPR042104">
    <property type="entry name" value="PKS_dehydratase_sf"/>
</dbReference>
<keyword evidence="3" id="KW-0597">Phosphoprotein</keyword>
<comment type="pathway">
    <text evidence="1">Secondary metabolite biosynthesis.</text>
</comment>
<dbReference type="Pfam" id="PF16073">
    <property type="entry name" value="SAT"/>
    <property type="match status" value="1"/>
</dbReference>
<feature type="domain" description="Ketosynthase family 3 (KS3)" evidence="9">
    <location>
        <begin position="394"/>
        <end position="820"/>
    </location>
</feature>
<dbReference type="GO" id="GO:0004315">
    <property type="term" value="F:3-oxoacyl-[acyl-carrier-protein] synthase activity"/>
    <property type="evidence" value="ECO:0007669"/>
    <property type="project" value="InterPro"/>
</dbReference>
<dbReference type="SUPFAM" id="SSF52151">
    <property type="entry name" value="FabD/lysophospholipase-like"/>
    <property type="match status" value="1"/>
</dbReference>
<dbReference type="PROSITE" id="PS52019">
    <property type="entry name" value="PKS_MFAS_DH"/>
    <property type="match status" value="1"/>
</dbReference>
<dbReference type="InterPro" id="IPR049900">
    <property type="entry name" value="PKS_mFAS_DH"/>
</dbReference>
<accession>F8QXP0</accession>
<feature type="region of interest" description="Disordered" evidence="7">
    <location>
        <begin position="1715"/>
        <end position="1734"/>
    </location>
</feature>
<dbReference type="SMART" id="SM00825">
    <property type="entry name" value="PKS_KS"/>
    <property type="match status" value="1"/>
</dbReference>
<dbReference type="Pfam" id="PF00109">
    <property type="entry name" value="ketoacyl-synt"/>
    <property type="match status" value="1"/>
</dbReference>
<dbReference type="PROSITE" id="PS00606">
    <property type="entry name" value="KS3_1"/>
    <property type="match status" value="1"/>
</dbReference>
<dbReference type="PROSITE" id="PS50075">
    <property type="entry name" value="CARRIER"/>
    <property type="match status" value="1"/>
</dbReference>
<dbReference type="Gene3D" id="1.10.1200.10">
    <property type="entry name" value="ACP-like"/>
    <property type="match status" value="1"/>
</dbReference>
<keyword evidence="2" id="KW-0596">Phosphopantetheine</keyword>
<dbReference type="CDD" id="cd00833">
    <property type="entry name" value="PKS"/>
    <property type="match status" value="1"/>
</dbReference>
<feature type="active site" description="Proton donor; for dehydratase activity" evidence="6">
    <location>
        <position position="1508"/>
    </location>
</feature>
<evidence type="ECO:0000259" key="9">
    <source>
        <dbReference type="PROSITE" id="PS52004"/>
    </source>
</evidence>
<sequence length="2092" mass="229140">MAPTNASLDVPIFSGHGTAAARSVQVIQQAVRDASIPAGSVLLSACHEAFHQELSSLSIEELGHLNVNLADFYDKAALLSLSTDRYRHNPLISGCSLFLIQSLRYLAYVEDVRISTRPLQSSCDAPDRHFQQGLEVLGFSSGILPACIVATSTSTISYISRAVEVFRLAIWIGVRCHQFRIRELEAARLPKDCSLPWSLVFFGMSADSARGAIESFSKESASASLYITSVMSDNAVSISGLPHVLATFAEEFSAGPVLKTTVDTLYHAPIHYTSLRNQVLQDITSRGTSFPNCSDIVVPLRSTITGDLITKWDTKTPLVETVVDMLLTRPVQWTSVLKKFEETVPTGCSVRLLNFGPGSGLTRDLGNSFIPHTISVLDVSTVLSSHSERIQFRQEPIAIIGMAVNLPGAHDTKQLWELLENGLNTIAQIPSSRFNVSIYNSGHNPKRTMKACMGNFIDDVDQFDHKFFKISPREAQSMDPQQRVLLHAAYEALEDAGYVPNSSPSFRPEAFGCYIGAATQDYIANLRNEIDVYYSTGTLKSFLSGRISYAMKLGGPSIVIDTACSSSTVAIYQGARALMNGDCDAALVGGVNVISSPDMFLGLDRAHFLSPTGQCRPFDISADGYARGEGCAMFVLKRLSDAIRDGDNILGVIRAAEVNQSGEASSITHPHGPTQLSLFRRVLNSAGISPERVNVVEAHGTGTQAGDTTEVESIRRIFSCNRHPDNPLHITSIKANIGHLEAASGAAGLAKLLLMLRHRIVPPQISLHNLNHSIPPLEADHIVIDGSPTIWKPSHEGMPRVALLNNFGASGSNSALLIEEFVPRKVVEPDPEDMHYVFGLSARDRTTVEELRRRYLQWFDTLEGQKVRLTDLSYTSIARRQIYDFRIAIFAGNRQELREKLRTAVVYEGGLTTSQVVMFFSGQGSQYLGMGGALYSSCPVFRYHVDTCNAILRAESYAEVIPIIKPHCEQVNLNPTGQMESYQVALFVVGYALLRLWQFWGIRPVAVAGHSLGEYVALVAAGVLSIRDALLIVAHRARLMITKCPLQSTGMLVVNMGPDDIPAGEGITISCYNSVSNTVLSGTIDSLLALKQRLDSMPHCKTSLLDVPFAFHSSAMDPILEDLTTFCSRFHFNPPSIPIISNVLGRVVLPEEGPIFQASYPACHCREPVLFSQGVQSLLELRQITPSVFLEASPHPTIVPLLQPNPNCLILPSLRKGQPPWSTLMSTLARLYEVGVQMRWRELFSHLPSPTCISLPSYPWSKSKFWIPYTEEQAQSSMHLVTPLGISTTGHTLLRSWVQYPTTENGYTAQFETPIEDLADLIRGHEFGSLLLCPASVYLEQILTSATLCSLYMQFLDSAHPSLHSVEFLRPLVYEEGFPRPVTTTIAIDAKGGSFSIVSAVQGSSGVIEHATGHFRLQKVDYTHTKLVLALPRVSRQIACVTQSPEPEVLSKHTIYQVIFPRVIKYAQTYQTIQKLVIHPNGEECVGHVRLPPEHQLGRHGAIPVFLDTLLHALGFMANMKAGTQDAYICNKIGAVRILTDLVGYNSSYSVYCNISFIPQQDIMLGEVFAVVDSDPMQIVAHVKRAGFKRIRLRSLQKAVQGGNGSSDSESHSSASNFNILTPAPCDRDNFEDRISNLVLKTLSDASGIPFRNLDESSSLSDIGVDSLLTIELVSKLRLALPDIHIGHSMFLACTTIGDLIGMLKHPQSLRGDLFQSSSATEASTNSSPSTLVSEDKSVLPAPLVTNETSDLAIVLPAVLNTTLGEPQGDAMLDHLGLDSLTPIDAFTRCHVLCSFQTHVYPCTFKAHDGTSQEQSEATAHVEWSLSTASTGALRAPSVNNISNLGPIPVCIQASLNGKCPLFLVHDGSGLIHEYVQLPPLRRPTWAIPNPYIMSSQLWEDIPTMANAYAQSVFDTGATQVIIGGWSFGGIVAYEMTRYLREHGLNVKGVLLIDSPCPLNHVPLSKEIIQSAVELNHTSPEVRQLVVTQFYQNCRLLKQYCPNTVQAAGGCPPLVLLRSTLPYAPAGVLDMPPWLSSGDRLKLLVTEWENLTGRTVKALDIPGNHFQPFHPIYMPDVARQIQEGCDYFESLT</sequence>
<dbReference type="InterPro" id="IPR050091">
    <property type="entry name" value="PKS_NRPS_Biosynth_Enz"/>
</dbReference>
<dbReference type="Pfam" id="PF00550">
    <property type="entry name" value="PP-binding"/>
    <property type="match status" value="1"/>
</dbReference>
<evidence type="ECO:0000256" key="6">
    <source>
        <dbReference type="PROSITE-ProRule" id="PRU01363"/>
    </source>
</evidence>
<dbReference type="InterPro" id="IPR016035">
    <property type="entry name" value="Acyl_Trfase/lysoPLipase"/>
</dbReference>
<dbReference type="Pfam" id="PF00975">
    <property type="entry name" value="Thioesterase"/>
    <property type="match status" value="1"/>
</dbReference>